<dbReference type="EC" id="2.7.4.3" evidence="5 7"/>
<dbReference type="EMBL" id="LCAP01000015">
    <property type="protein sequence ID" value="KKR91154.1"/>
    <property type="molecule type" value="Genomic_DNA"/>
</dbReference>
<feature type="region of interest" description="NMP" evidence="5">
    <location>
        <begin position="33"/>
        <end position="62"/>
    </location>
</feature>
<feature type="binding site" evidence="5">
    <location>
        <position position="173"/>
    </location>
    <ligand>
        <name>AMP</name>
        <dbReference type="ChEBI" id="CHEBI:456215"/>
    </ligand>
</feature>
<evidence type="ECO:0000256" key="2">
    <source>
        <dbReference type="ARBA" id="ARBA00022727"/>
    </source>
</evidence>
<feature type="binding site" evidence="5">
    <location>
        <position position="133"/>
    </location>
    <ligand>
        <name>Zn(2+)</name>
        <dbReference type="ChEBI" id="CHEBI:29105"/>
        <note>structural</note>
    </ligand>
</feature>
<keyword evidence="1 5" id="KW-0808">Transferase</keyword>
<feature type="binding site" evidence="5">
    <location>
        <position position="135"/>
    </location>
    <ligand>
        <name>Zn(2+)</name>
        <dbReference type="ChEBI" id="CHEBI:29105"/>
        <note>structural</note>
    </ligand>
</feature>
<evidence type="ECO:0000256" key="6">
    <source>
        <dbReference type="RuleBase" id="RU003330"/>
    </source>
</evidence>
<feature type="domain" description="Adenylate kinase active site lid" evidence="8">
    <location>
        <begin position="130"/>
        <end position="164"/>
    </location>
</feature>
<feature type="binding site" evidence="5">
    <location>
        <position position="34"/>
    </location>
    <ligand>
        <name>AMP</name>
        <dbReference type="ChEBI" id="CHEBI:456215"/>
    </ligand>
</feature>
<dbReference type="PRINTS" id="PR00094">
    <property type="entry name" value="ADENYLTKNASE"/>
</dbReference>
<dbReference type="GO" id="GO:0044209">
    <property type="term" value="P:AMP salvage"/>
    <property type="evidence" value="ECO:0007669"/>
    <property type="project" value="UniProtKB-UniRule"/>
</dbReference>
<dbReference type="InterPro" id="IPR006259">
    <property type="entry name" value="Adenyl_kin_sub"/>
</dbReference>
<feature type="binding site" evidence="5">
    <location>
        <position position="162"/>
    </location>
    <ligand>
        <name>AMP</name>
        <dbReference type="ChEBI" id="CHEBI:456215"/>
    </ligand>
</feature>
<accession>A0A0G0UQX3</accession>
<dbReference type="GO" id="GO:0005524">
    <property type="term" value="F:ATP binding"/>
    <property type="evidence" value="ECO:0007669"/>
    <property type="project" value="UniProtKB-UniRule"/>
</dbReference>
<evidence type="ECO:0000256" key="1">
    <source>
        <dbReference type="ARBA" id="ARBA00022679"/>
    </source>
</evidence>
<dbReference type="GO" id="GO:0008270">
    <property type="term" value="F:zinc ion binding"/>
    <property type="evidence" value="ECO:0007669"/>
    <property type="project" value="UniProtKB-UniRule"/>
</dbReference>
<comment type="pathway">
    <text evidence="5">Purine metabolism; AMP biosynthesis via salvage pathway; AMP from ADP: step 1/1.</text>
</comment>
<dbReference type="CDD" id="cd01428">
    <property type="entry name" value="ADK"/>
    <property type="match status" value="1"/>
</dbReference>
<dbReference type="GO" id="GO:0004017">
    <property type="term" value="F:AMP kinase activity"/>
    <property type="evidence" value="ECO:0007669"/>
    <property type="project" value="UniProtKB-UniRule"/>
</dbReference>
<keyword evidence="5 7" id="KW-0067">ATP-binding</keyword>
<sequence>MQKKIIIFFGPPGSGKGTQAELLAKKTGWKKISTGDLLRAEVAAGTKLGRTANRYMKAGKLAPDKLIINLVDNNLKVKSPGFIFDGYPRNFKQLTDLLAMFKKRISQSDPVYALEVAVSDSAVKQRLGKRRMCACGKVYHLFYNSPINDGICDICGGKLFIRNDDKPKVIAHRLKIYHQRGKSILRYWQKQGILIKINGEQPISKIHEEIMERLRGLRVV</sequence>
<dbReference type="InterPro" id="IPR000850">
    <property type="entry name" value="Adenylat/UMP-CMP_kin"/>
</dbReference>
<dbReference type="InterPro" id="IPR007862">
    <property type="entry name" value="Adenylate_kinase_lid-dom"/>
</dbReference>
<evidence type="ECO:0000256" key="7">
    <source>
        <dbReference type="RuleBase" id="RU003331"/>
    </source>
</evidence>
<dbReference type="Pfam" id="PF05191">
    <property type="entry name" value="ADK_lid"/>
    <property type="match status" value="1"/>
</dbReference>
<comment type="function">
    <text evidence="5">Catalyzes the reversible transfer of the terminal phosphate group between ATP and AMP. Plays an important role in cellular energy homeostasis and in adenine nucleotide metabolism.</text>
</comment>
<dbReference type="PATRIC" id="fig|1618635.3.peg.510"/>
<feature type="binding site" evidence="5">
    <location>
        <position position="152"/>
    </location>
    <ligand>
        <name>Zn(2+)</name>
        <dbReference type="ChEBI" id="CHEBI:29105"/>
        <note>structural</note>
    </ligand>
</feature>
<organism evidence="9 10">
    <name type="scientific">Candidatus Falkowbacteria bacterium GW2011_GWA2_41_14</name>
    <dbReference type="NCBI Taxonomy" id="1618635"/>
    <lineage>
        <taxon>Bacteria</taxon>
        <taxon>Candidatus Falkowiibacteriota</taxon>
    </lineage>
</organism>
<comment type="caution">
    <text evidence="5">Lacks conserved residue(s) required for the propagation of feature annotation.</text>
</comment>
<evidence type="ECO:0000313" key="10">
    <source>
        <dbReference type="Proteomes" id="UP000034190"/>
    </source>
</evidence>
<comment type="caution">
    <text evidence="9">The sequence shown here is derived from an EMBL/GenBank/DDBJ whole genome shotgun (WGS) entry which is preliminary data.</text>
</comment>
<feature type="binding site" evidence="5">
    <location>
        <position position="130"/>
    </location>
    <ligand>
        <name>ATP</name>
        <dbReference type="ChEBI" id="CHEBI:30616"/>
    </ligand>
</feature>
<feature type="binding site" evidence="5">
    <location>
        <begin position="86"/>
        <end position="89"/>
    </location>
    <ligand>
        <name>AMP</name>
        <dbReference type="ChEBI" id="CHEBI:456215"/>
    </ligand>
</feature>
<dbReference type="SUPFAM" id="SSF52540">
    <property type="entry name" value="P-loop containing nucleoside triphosphate hydrolases"/>
    <property type="match status" value="1"/>
</dbReference>
<evidence type="ECO:0000259" key="8">
    <source>
        <dbReference type="Pfam" id="PF05191"/>
    </source>
</evidence>
<dbReference type="AlphaFoldDB" id="A0A0G0UQX3"/>
<comment type="subunit">
    <text evidence="5 7">Monomer.</text>
</comment>
<dbReference type="InterPro" id="IPR027417">
    <property type="entry name" value="P-loop_NTPase"/>
</dbReference>
<keyword evidence="5" id="KW-0963">Cytoplasm</keyword>
<evidence type="ECO:0000256" key="3">
    <source>
        <dbReference type="ARBA" id="ARBA00022741"/>
    </source>
</evidence>
<dbReference type="InterPro" id="IPR033690">
    <property type="entry name" value="Adenylat_kinase_CS"/>
</dbReference>
<feature type="binding site" evidence="5">
    <location>
        <position position="201"/>
    </location>
    <ligand>
        <name>ATP</name>
        <dbReference type="ChEBI" id="CHEBI:30616"/>
    </ligand>
</feature>
<dbReference type="SUPFAM" id="SSF57774">
    <property type="entry name" value="Microbial and mitochondrial ADK, insert 'zinc finger' domain"/>
    <property type="match status" value="1"/>
</dbReference>
<proteinExistence type="inferred from homology"/>
<evidence type="ECO:0000256" key="5">
    <source>
        <dbReference type="HAMAP-Rule" id="MF_00235"/>
    </source>
</evidence>
<keyword evidence="2 5" id="KW-0545">Nucleotide biosynthesis</keyword>
<keyword evidence="4 5" id="KW-0418">Kinase</keyword>
<dbReference type="HAMAP" id="MF_00235">
    <property type="entry name" value="Adenylate_kinase_Adk"/>
    <property type="match status" value="1"/>
</dbReference>
<protein>
    <recommendedName>
        <fullName evidence="5 7">Adenylate kinase</fullName>
        <shortName evidence="5">AK</shortName>
        <ecNumber evidence="5 7">2.7.4.3</ecNumber>
    </recommendedName>
    <alternativeName>
        <fullName evidence="5">ATP-AMP transphosphorylase</fullName>
    </alternativeName>
    <alternativeName>
        <fullName evidence="5">ATP:AMP phosphotransferase</fullName>
    </alternativeName>
    <alternativeName>
        <fullName evidence="5">Adenylate monophosphate kinase</fullName>
    </alternativeName>
</protein>
<keyword evidence="5" id="KW-0862">Zinc</keyword>
<dbReference type="PROSITE" id="PS00113">
    <property type="entry name" value="ADENYLATE_KINASE"/>
    <property type="match status" value="1"/>
</dbReference>
<comment type="subcellular location">
    <subcellularLocation>
        <location evidence="5 7">Cytoplasm</location>
    </subcellularLocation>
</comment>
<dbReference type="PANTHER" id="PTHR23359">
    <property type="entry name" value="NUCLEOTIDE KINASE"/>
    <property type="match status" value="1"/>
</dbReference>
<feature type="binding site" evidence="5">
    <location>
        <position position="39"/>
    </location>
    <ligand>
        <name>AMP</name>
        <dbReference type="ChEBI" id="CHEBI:456215"/>
    </ligand>
</feature>
<dbReference type="Pfam" id="PF00406">
    <property type="entry name" value="ADK"/>
    <property type="match status" value="1"/>
</dbReference>
<reference evidence="9 10" key="1">
    <citation type="journal article" date="2015" name="Nature">
        <title>rRNA introns, odd ribosomes, and small enigmatic genomes across a large radiation of phyla.</title>
        <authorList>
            <person name="Brown C.T."/>
            <person name="Hug L.A."/>
            <person name="Thomas B.C."/>
            <person name="Sharon I."/>
            <person name="Castelle C.J."/>
            <person name="Singh A."/>
            <person name="Wilkins M.J."/>
            <person name="Williams K.H."/>
            <person name="Banfield J.F."/>
        </authorList>
    </citation>
    <scope>NUCLEOTIDE SEQUENCE [LARGE SCALE GENOMIC DNA]</scope>
</reference>
<dbReference type="Proteomes" id="UP000034190">
    <property type="component" value="Unassembled WGS sequence"/>
</dbReference>
<comment type="similarity">
    <text evidence="5 6">Belongs to the adenylate kinase family.</text>
</comment>
<dbReference type="GO" id="GO:0005737">
    <property type="term" value="C:cytoplasm"/>
    <property type="evidence" value="ECO:0007669"/>
    <property type="project" value="UniProtKB-SubCell"/>
</dbReference>
<feature type="binding site" evidence="5">
    <location>
        <begin position="13"/>
        <end position="18"/>
    </location>
    <ligand>
        <name>ATP</name>
        <dbReference type="ChEBI" id="CHEBI:30616"/>
    </ligand>
</feature>
<comment type="domain">
    <text evidence="5">Consists of three domains, a large central CORE domain and two small peripheral domains, NMPbind and LID, which undergo movements during catalysis. The LID domain closes over the site of phosphoryl transfer upon ATP binding. Assembling and dissambling the active center during each catalytic cycle provides an effective means to prevent ATP hydrolysis. Some bacteria have evolved a zinc-coordinating structure that stabilizes the LID domain.</text>
</comment>
<feature type="binding site" evidence="5">
    <location>
        <position position="155"/>
    </location>
    <ligand>
        <name>Zn(2+)</name>
        <dbReference type="ChEBI" id="CHEBI:29105"/>
        <note>structural</note>
    </ligand>
</feature>
<evidence type="ECO:0000313" key="9">
    <source>
        <dbReference type="EMBL" id="KKR91154.1"/>
    </source>
</evidence>
<dbReference type="UniPathway" id="UPA00588">
    <property type="reaction ID" value="UER00649"/>
</dbReference>
<dbReference type="Gene3D" id="3.40.50.300">
    <property type="entry name" value="P-loop containing nucleotide triphosphate hydrolases"/>
    <property type="match status" value="1"/>
</dbReference>
<evidence type="ECO:0000256" key="4">
    <source>
        <dbReference type="ARBA" id="ARBA00022777"/>
    </source>
</evidence>
<gene>
    <name evidence="5" type="primary">adk</name>
    <name evidence="9" type="ORF">UU43_C0015G0012</name>
</gene>
<dbReference type="InterPro" id="IPR036193">
    <property type="entry name" value="ADK_active_lid_dom_sf"/>
</dbReference>
<keyword evidence="5" id="KW-0479">Metal-binding</keyword>
<keyword evidence="3 5" id="KW-0547">Nucleotide-binding</keyword>
<comment type="catalytic activity">
    <reaction evidence="5 7">
        <text>AMP + ATP = 2 ADP</text>
        <dbReference type="Rhea" id="RHEA:12973"/>
        <dbReference type="ChEBI" id="CHEBI:30616"/>
        <dbReference type="ChEBI" id="CHEBI:456215"/>
        <dbReference type="ChEBI" id="CHEBI:456216"/>
        <dbReference type="EC" id="2.7.4.3"/>
    </reaction>
</comment>
<dbReference type="NCBIfam" id="TIGR01351">
    <property type="entry name" value="adk"/>
    <property type="match status" value="1"/>
</dbReference>
<feature type="binding site" evidence="5">
    <location>
        <begin position="138"/>
        <end position="139"/>
    </location>
    <ligand>
        <name>ATP</name>
        <dbReference type="ChEBI" id="CHEBI:30616"/>
    </ligand>
</feature>
<feature type="binding site" evidence="5">
    <location>
        <position position="93"/>
    </location>
    <ligand>
        <name>AMP</name>
        <dbReference type="ChEBI" id="CHEBI:456215"/>
    </ligand>
</feature>
<name>A0A0G0UQX3_9BACT</name>